<proteinExistence type="predicted"/>
<dbReference type="AlphaFoldDB" id="A0A9K3PFA7"/>
<evidence type="ECO:0000256" key="1">
    <source>
        <dbReference type="SAM" id="MobiDB-lite"/>
    </source>
</evidence>
<gene>
    <name evidence="2" type="ORF">IV203_032978</name>
</gene>
<sequence length="102" mass="11413">MARRPVRGGVPVRGGRMVRDTRDSGRTAGGRQQQQVYHSQKDEINAAESLELGLACVGFDQARQNVSERLKKGGSELFMVLVQQLLRRSSMILLNQKTKRGF</sequence>
<evidence type="ECO:0000313" key="3">
    <source>
        <dbReference type="Proteomes" id="UP000693970"/>
    </source>
</evidence>
<name>A0A9K3PFA7_9STRA</name>
<evidence type="ECO:0000313" key="2">
    <source>
        <dbReference type="EMBL" id="KAG7345447.1"/>
    </source>
</evidence>
<feature type="region of interest" description="Disordered" evidence="1">
    <location>
        <begin position="1"/>
        <end position="39"/>
    </location>
</feature>
<protein>
    <submittedName>
        <fullName evidence="2">Uncharacterized protein</fullName>
    </submittedName>
</protein>
<accession>A0A9K3PFA7</accession>
<keyword evidence="3" id="KW-1185">Reference proteome</keyword>
<organism evidence="2 3">
    <name type="scientific">Nitzschia inconspicua</name>
    <dbReference type="NCBI Taxonomy" id="303405"/>
    <lineage>
        <taxon>Eukaryota</taxon>
        <taxon>Sar</taxon>
        <taxon>Stramenopiles</taxon>
        <taxon>Ochrophyta</taxon>
        <taxon>Bacillariophyta</taxon>
        <taxon>Bacillariophyceae</taxon>
        <taxon>Bacillariophycidae</taxon>
        <taxon>Bacillariales</taxon>
        <taxon>Bacillariaceae</taxon>
        <taxon>Nitzschia</taxon>
    </lineage>
</organism>
<comment type="caution">
    <text evidence="2">The sequence shown here is derived from an EMBL/GenBank/DDBJ whole genome shotgun (WGS) entry which is preliminary data.</text>
</comment>
<dbReference type="EMBL" id="JAGRRH010000022">
    <property type="protein sequence ID" value="KAG7345447.1"/>
    <property type="molecule type" value="Genomic_DNA"/>
</dbReference>
<reference evidence="2" key="2">
    <citation type="submission" date="2021-04" db="EMBL/GenBank/DDBJ databases">
        <authorList>
            <person name="Podell S."/>
        </authorList>
    </citation>
    <scope>NUCLEOTIDE SEQUENCE</scope>
    <source>
        <strain evidence="2">Hildebrandi</strain>
    </source>
</reference>
<dbReference type="Proteomes" id="UP000693970">
    <property type="component" value="Unassembled WGS sequence"/>
</dbReference>
<reference evidence="2" key="1">
    <citation type="journal article" date="2021" name="Sci. Rep.">
        <title>Diploid genomic architecture of Nitzschia inconspicua, an elite biomass production diatom.</title>
        <authorList>
            <person name="Oliver A."/>
            <person name="Podell S."/>
            <person name="Pinowska A."/>
            <person name="Traller J.C."/>
            <person name="Smith S.R."/>
            <person name="McClure R."/>
            <person name="Beliaev A."/>
            <person name="Bohutskyi P."/>
            <person name="Hill E.A."/>
            <person name="Rabines A."/>
            <person name="Zheng H."/>
            <person name="Allen L.Z."/>
            <person name="Kuo A."/>
            <person name="Grigoriev I.V."/>
            <person name="Allen A.E."/>
            <person name="Hazlebeck D."/>
            <person name="Allen E.E."/>
        </authorList>
    </citation>
    <scope>NUCLEOTIDE SEQUENCE</scope>
    <source>
        <strain evidence="2">Hildebrandi</strain>
    </source>
</reference>